<evidence type="ECO:0000256" key="1">
    <source>
        <dbReference type="SAM" id="MobiDB-lite"/>
    </source>
</evidence>
<proteinExistence type="predicted"/>
<gene>
    <name evidence="2" type="ORF">I206_04671</name>
    <name evidence="3" type="ORF">I206_105851</name>
</gene>
<organism evidence="2">
    <name type="scientific">Kwoniella pini CBS 10737</name>
    <dbReference type="NCBI Taxonomy" id="1296096"/>
    <lineage>
        <taxon>Eukaryota</taxon>
        <taxon>Fungi</taxon>
        <taxon>Dikarya</taxon>
        <taxon>Basidiomycota</taxon>
        <taxon>Agaricomycotina</taxon>
        <taxon>Tremellomycetes</taxon>
        <taxon>Tremellales</taxon>
        <taxon>Cryptococcaceae</taxon>
        <taxon>Kwoniella</taxon>
    </lineage>
</organism>
<dbReference type="PANTHER" id="PTHR28266">
    <property type="entry name" value="54S RIBOSOMAL PROTEIN L20, MITOCHONDRIAL"/>
    <property type="match status" value="1"/>
</dbReference>
<dbReference type="EMBL" id="KI894012">
    <property type="protein sequence ID" value="OCF48984.1"/>
    <property type="molecule type" value="Genomic_DNA"/>
</dbReference>
<reference evidence="2" key="3">
    <citation type="submission" date="2016-07" db="EMBL/GenBank/DDBJ databases">
        <title>Evolution of pathogenesis and genome organization in the Tremellales.</title>
        <authorList>
            <person name="Cuomo C."/>
            <person name="Litvintseva A."/>
            <person name="Heitman J."/>
            <person name="Chen Y."/>
            <person name="Sun S."/>
            <person name="Springer D."/>
            <person name="Dromer F."/>
            <person name="Young S."/>
            <person name="Zeng Q."/>
            <person name="Chapman S."/>
            <person name="Gujja S."/>
            <person name="Saif S."/>
            <person name="Birren B."/>
        </authorList>
    </citation>
    <scope>NUCLEOTIDE SEQUENCE</scope>
    <source>
        <strain evidence="2">CBS 10737</strain>
    </source>
</reference>
<dbReference type="STRING" id="1296096.A0A1B9I0E7"/>
<keyword evidence="4" id="KW-1185">Reference proteome</keyword>
<reference evidence="2" key="1">
    <citation type="submission" date="2013-07" db="EMBL/GenBank/DDBJ databases">
        <title>The Genome Sequence of Cryptococcus pinus CBS10737.</title>
        <authorList>
            <consortium name="The Broad Institute Genome Sequencing Platform"/>
            <person name="Cuomo C."/>
            <person name="Litvintseva A."/>
            <person name="Chen Y."/>
            <person name="Heitman J."/>
            <person name="Sun S."/>
            <person name="Springer D."/>
            <person name="Dromer F."/>
            <person name="Young S.K."/>
            <person name="Zeng Q."/>
            <person name="Gargeya S."/>
            <person name="Fitzgerald M."/>
            <person name="Abouelleil A."/>
            <person name="Alvarado L."/>
            <person name="Berlin A.M."/>
            <person name="Chapman S.B."/>
            <person name="Dewar J."/>
            <person name="Goldberg J."/>
            <person name="Griggs A."/>
            <person name="Gujja S."/>
            <person name="Hansen M."/>
            <person name="Howarth C."/>
            <person name="Imamovic A."/>
            <person name="Larimer J."/>
            <person name="McCowan C."/>
            <person name="Murphy C."/>
            <person name="Pearson M."/>
            <person name="Priest M."/>
            <person name="Roberts A."/>
            <person name="Saif S."/>
            <person name="Shea T."/>
            <person name="Sykes S."/>
            <person name="Wortman J."/>
            <person name="Nusbaum C."/>
            <person name="Birren B."/>
        </authorList>
    </citation>
    <scope>NUCLEOTIDE SEQUENCE [LARGE SCALE GENOMIC DNA]</scope>
    <source>
        <strain evidence="2">CBS 10737</strain>
    </source>
</reference>
<feature type="region of interest" description="Disordered" evidence="1">
    <location>
        <begin position="27"/>
        <end position="99"/>
    </location>
</feature>
<protein>
    <submittedName>
        <fullName evidence="2">Uncharacterized protein</fullName>
    </submittedName>
</protein>
<dbReference type="EMBL" id="CP144526">
    <property type="protein sequence ID" value="WWC71892.1"/>
    <property type="molecule type" value="Genomic_DNA"/>
</dbReference>
<evidence type="ECO:0000313" key="2">
    <source>
        <dbReference type="EMBL" id="OCF48984.1"/>
    </source>
</evidence>
<dbReference type="PANTHER" id="PTHR28266:SF1">
    <property type="entry name" value="LARGE RIBOSOMAL SUBUNIT PROTEIN ML58"/>
    <property type="match status" value="1"/>
</dbReference>
<dbReference type="GeneID" id="30173040"/>
<evidence type="ECO:0000313" key="3">
    <source>
        <dbReference type="EMBL" id="WWC71892.1"/>
    </source>
</evidence>
<dbReference type="Proteomes" id="UP000094020">
    <property type="component" value="Chromosome 8"/>
</dbReference>
<reference evidence="3" key="4">
    <citation type="submission" date="2024-02" db="EMBL/GenBank/DDBJ databases">
        <title>Comparative genomics of Cryptococcus and Kwoniella reveals pathogenesis evolution and contrasting modes of karyotype evolution via chromosome fusion or intercentromeric recombination.</title>
        <authorList>
            <person name="Coelho M.A."/>
            <person name="David-Palma M."/>
            <person name="Shea T."/>
            <person name="Bowers K."/>
            <person name="McGinley-Smith S."/>
            <person name="Mohammad A.W."/>
            <person name="Gnirke A."/>
            <person name="Yurkov A.M."/>
            <person name="Nowrousian M."/>
            <person name="Sun S."/>
            <person name="Cuomo C.A."/>
            <person name="Heitman J."/>
        </authorList>
    </citation>
    <scope>NUCLEOTIDE SEQUENCE</scope>
    <source>
        <strain evidence="3">CBS 10737</strain>
    </source>
</reference>
<sequence>MASPSLASSSRAILSFPIISKIGSTRGVLHRARPPRIPKLNSPHTPKEPLPTSGTSHPVDPKIHPRQTIASGSSTILLEDTGLTFHHSPPPSAPSYTNGSMPPLLQWLNGKSINLSGEEKAPKIEERRTYEGELIWSEEVVGRMQELRAQGKSRKEIGDALQLPRDQYRLISRVAPQTAVQKASRLTEMEERKSTWGYNKRLARAVREKRKDFW</sequence>
<evidence type="ECO:0000313" key="4">
    <source>
        <dbReference type="Proteomes" id="UP000094020"/>
    </source>
</evidence>
<reference evidence="3" key="2">
    <citation type="submission" date="2013-07" db="EMBL/GenBank/DDBJ databases">
        <authorList>
            <consortium name="The Broad Institute Genome Sequencing Platform"/>
            <person name="Cuomo C."/>
            <person name="Litvintseva A."/>
            <person name="Chen Y."/>
            <person name="Heitman J."/>
            <person name="Sun S."/>
            <person name="Springer D."/>
            <person name="Dromer F."/>
            <person name="Young S.K."/>
            <person name="Zeng Q."/>
            <person name="Gargeya S."/>
            <person name="Fitzgerald M."/>
            <person name="Abouelleil A."/>
            <person name="Alvarado L."/>
            <person name="Berlin A.M."/>
            <person name="Chapman S.B."/>
            <person name="Dewar J."/>
            <person name="Goldberg J."/>
            <person name="Griggs A."/>
            <person name="Gujja S."/>
            <person name="Hansen M."/>
            <person name="Howarth C."/>
            <person name="Imamovic A."/>
            <person name="Larimer J."/>
            <person name="McCowan C."/>
            <person name="Murphy C."/>
            <person name="Pearson M."/>
            <person name="Priest M."/>
            <person name="Roberts A."/>
            <person name="Saif S."/>
            <person name="Shea T."/>
            <person name="Sykes S."/>
            <person name="Wortman J."/>
            <person name="Nusbaum C."/>
            <person name="Birren B."/>
        </authorList>
    </citation>
    <scope>NUCLEOTIDE SEQUENCE</scope>
    <source>
        <strain evidence="3">CBS 10737</strain>
    </source>
</reference>
<name>A0A1B9I0E7_9TREE</name>
<dbReference type="KEGG" id="kpin:30173040"/>
<dbReference type="RefSeq" id="XP_019010203.1">
    <property type="nucleotide sequence ID" value="XM_019156401.1"/>
</dbReference>
<accession>A0A1B9I0E7</accession>
<dbReference type="OrthoDB" id="6021263at2759"/>
<dbReference type="AlphaFoldDB" id="A0A1B9I0E7"/>
<dbReference type="InterPro" id="IPR024388">
    <property type="entry name" value="Ribosomal_mL58"/>
</dbReference>